<reference evidence="2" key="1">
    <citation type="submission" date="2021-06" db="EMBL/GenBank/DDBJ databases">
        <authorList>
            <person name="Kallberg Y."/>
            <person name="Tangrot J."/>
            <person name="Rosling A."/>
        </authorList>
    </citation>
    <scope>NUCLEOTIDE SEQUENCE</scope>
    <source>
        <strain evidence="2">UK204</strain>
    </source>
</reference>
<evidence type="ECO:0000313" key="3">
    <source>
        <dbReference type="Proteomes" id="UP000789570"/>
    </source>
</evidence>
<protein>
    <submittedName>
        <fullName evidence="2">3133_t:CDS:1</fullName>
    </submittedName>
</protein>
<accession>A0A9N9C9X4</accession>
<name>A0A9N9C9X4_9GLOM</name>
<proteinExistence type="predicted"/>
<keyword evidence="3" id="KW-1185">Reference proteome</keyword>
<dbReference type="AlphaFoldDB" id="A0A9N9C9X4"/>
<dbReference type="OrthoDB" id="2415820at2759"/>
<feature type="region of interest" description="Disordered" evidence="1">
    <location>
        <begin position="52"/>
        <end position="118"/>
    </location>
</feature>
<evidence type="ECO:0000313" key="2">
    <source>
        <dbReference type="EMBL" id="CAG8592605.1"/>
    </source>
</evidence>
<comment type="caution">
    <text evidence="2">The sequence shown here is derived from an EMBL/GenBank/DDBJ whole genome shotgun (WGS) entry which is preliminary data.</text>
</comment>
<gene>
    <name evidence="2" type="ORF">FCALED_LOCUS8172</name>
</gene>
<evidence type="ECO:0000256" key="1">
    <source>
        <dbReference type="SAM" id="MobiDB-lite"/>
    </source>
</evidence>
<organism evidence="2 3">
    <name type="scientific">Funneliformis caledonium</name>
    <dbReference type="NCBI Taxonomy" id="1117310"/>
    <lineage>
        <taxon>Eukaryota</taxon>
        <taxon>Fungi</taxon>
        <taxon>Fungi incertae sedis</taxon>
        <taxon>Mucoromycota</taxon>
        <taxon>Glomeromycotina</taxon>
        <taxon>Glomeromycetes</taxon>
        <taxon>Glomerales</taxon>
        <taxon>Glomeraceae</taxon>
        <taxon>Funneliformis</taxon>
    </lineage>
</organism>
<dbReference type="Proteomes" id="UP000789570">
    <property type="component" value="Unassembled WGS sequence"/>
</dbReference>
<feature type="compositionally biased region" description="Basic and acidic residues" evidence="1">
    <location>
        <begin position="63"/>
        <end position="84"/>
    </location>
</feature>
<dbReference type="EMBL" id="CAJVPQ010002322">
    <property type="protein sequence ID" value="CAG8592605.1"/>
    <property type="molecule type" value="Genomic_DNA"/>
</dbReference>
<sequence length="197" mass="22698">MSNEHWEEISEWDIEEDIDLAQRITVHAVHSISECGDDDEYQLIQAHKHPTYAAAAKWGRKSSNNEKPSKNDNETNRISQEKKKPSNPPKVVNSDDADPILKGDHDVDYDDTIGSAEPSNRKEIRRNNTKLHRIHSQKLMSSLISNAELESNQDLVKGDTNRDPEFKKYKLLKKTMALNKKSKNDRKGIEKLRVEVW</sequence>